<protein>
    <submittedName>
        <fullName evidence="2">PadR family transcriptional regulator</fullName>
    </submittedName>
</protein>
<dbReference type="Proteomes" id="UP000287394">
    <property type="component" value="Chromosome"/>
</dbReference>
<dbReference type="Gene3D" id="1.10.10.10">
    <property type="entry name" value="Winged helix-like DNA-binding domain superfamily/Winged helix DNA-binding domain"/>
    <property type="match status" value="1"/>
</dbReference>
<dbReference type="RefSeq" id="WP_165864605.1">
    <property type="nucleotide sequence ID" value="NZ_AP025739.1"/>
</dbReference>
<dbReference type="SUPFAM" id="SSF46785">
    <property type="entry name" value="Winged helix' DNA-binding domain"/>
    <property type="match status" value="1"/>
</dbReference>
<dbReference type="AlphaFoldDB" id="A0A402D529"/>
<organism evidence="2 3">
    <name type="scientific">Capsulimonas corticalis</name>
    <dbReference type="NCBI Taxonomy" id="2219043"/>
    <lineage>
        <taxon>Bacteria</taxon>
        <taxon>Bacillati</taxon>
        <taxon>Armatimonadota</taxon>
        <taxon>Armatimonadia</taxon>
        <taxon>Capsulimonadales</taxon>
        <taxon>Capsulimonadaceae</taxon>
        <taxon>Capsulimonas</taxon>
    </lineage>
</organism>
<evidence type="ECO:0000256" key="1">
    <source>
        <dbReference type="SAM" id="MobiDB-lite"/>
    </source>
</evidence>
<dbReference type="EMBL" id="AP025739">
    <property type="protein sequence ID" value="BDI31925.1"/>
    <property type="molecule type" value="Genomic_DNA"/>
</dbReference>
<reference evidence="2 3" key="1">
    <citation type="journal article" date="2019" name="Int. J. Syst. Evol. Microbiol.">
        <title>Capsulimonas corticalis gen. nov., sp. nov., an aerobic capsulated bacterium, of a novel bacterial order, Capsulimonadales ord. nov., of the class Armatimonadia of the phylum Armatimonadetes.</title>
        <authorList>
            <person name="Li J."/>
            <person name="Kudo C."/>
            <person name="Tonouchi A."/>
        </authorList>
    </citation>
    <scope>NUCLEOTIDE SEQUENCE [LARGE SCALE GENOMIC DNA]</scope>
    <source>
        <strain evidence="2 3">AX-7</strain>
    </source>
</reference>
<dbReference type="KEGG" id="ccot:CCAX7_39760"/>
<dbReference type="InterPro" id="IPR005149">
    <property type="entry name" value="Tscrpt_reg_PadR_N"/>
</dbReference>
<evidence type="ECO:0000313" key="2">
    <source>
        <dbReference type="EMBL" id="BDI31925.1"/>
    </source>
</evidence>
<keyword evidence="3" id="KW-1185">Reference proteome</keyword>
<name>A0A402D529_9BACT</name>
<gene>
    <name evidence="2" type="ORF">CCAX7_39760</name>
</gene>
<accession>A0A402D529</accession>
<dbReference type="InterPro" id="IPR036390">
    <property type="entry name" value="WH_DNA-bd_sf"/>
</dbReference>
<dbReference type="Pfam" id="PF03551">
    <property type="entry name" value="PadR"/>
    <property type="match status" value="1"/>
</dbReference>
<sequence length="183" mass="19754">MFGSGWEGRGGGGRHGRDRHGFGGFGRGPGRPERPLEQGDLRWLVLDLIAVQPRHGYEIIKAIEEMMNGHYTPSPGVIYPTLTFLEETGSIASESQATKKLYSVTDEGRAALEANAEAIQAIRARIEGARMRFGGPPAPEMGRAMDNLRAAIQVRLSKGELSPESLAAITAALDRAASEIERS</sequence>
<dbReference type="PANTHER" id="PTHR43252">
    <property type="entry name" value="TRANSCRIPTIONAL REGULATOR YQJI"/>
    <property type="match status" value="1"/>
</dbReference>
<proteinExistence type="predicted"/>
<evidence type="ECO:0000313" key="3">
    <source>
        <dbReference type="Proteomes" id="UP000287394"/>
    </source>
</evidence>
<feature type="region of interest" description="Disordered" evidence="1">
    <location>
        <begin position="1"/>
        <end position="34"/>
    </location>
</feature>
<feature type="compositionally biased region" description="Gly residues" evidence="1">
    <location>
        <begin position="1"/>
        <end position="11"/>
    </location>
</feature>
<dbReference type="InterPro" id="IPR036388">
    <property type="entry name" value="WH-like_DNA-bd_sf"/>
</dbReference>
<dbReference type="PANTHER" id="PTHR43252:SF7">
    <property type="entry name" value="TRANSCRIPTIONAL REGULATOR YQJI"/>
    <property type="match status" value="1"/>
</dbReference>